<dbReference type="AlphaFoldDB" id="A0AAE0RY35"/>
<gene>
    <name evidence="1" type="ORF">CHS0354_031780</name>
</gene>
<protein>
    <submittedName>
        <fullName evidence="1">Uncharacterized protein</fullName>
    </submittedName>
</protein>
<dbReference type="EMBL" id="JAEAOA010001897">
    <property type="protein sequence ID" value="KAK3581455.1"/>
    <property type="molecule type" value="Genomic_DNA"/>
</dbReference>
<evidence type="ECO:0000313" key="2">
    <source>
        <dbReference type="Proteomes" id="UP001195483"/>
    </source>
</evidence>
<reference evidence="1" key="1">
    <citation type="journal article" date="2021" name="Genome Biol. Evol.">
        <title>A High-Quality Reference Genome for a Parasitic Bivalve with Doubly Uniparental Inheritance (Bivalvia: Unionida).</title>
        <authorList>
            <person name="Smith C.H."/>
        </authorList>
    </citation>
    <scope>NUCLEOTIDE SEQUENCE</scope>
    <source>
        <strain evidence="1">CHS0354</strain>
    </source>
</reference>
<reference evidence="1" key="3">
    <citation type="submission" date="2023-05" db="EMBL/GenBank/DDBJ databases">
        <authorList>
            <person name="Smith C.H."/>
        </authorList>
    </citation>
    <scope>NUCLEOTIDE SEQUENCE</scope>
    <source>
        <strain evidence="1">CHS0354</strain>
        <tissue evidence="1">Mantle</tissue>
    </source>
</reference>
<name>A0AAE0RY35_9BIVA</name>
<evidence type="ECO:0000313" key="1">
    <source>
        <dbReference type="EMBL" id="KAK3581455.1"/>
    </source>
</evidence>
<accession>A0AAE0RY35</accession>
<keyword evidence="2" id="KW-1185">Reference proteome</keyword>
<sequence>MVTGIPITYCISWSQIYQVPIAFHGHRYQVPIAFHGHRGILNTDCISWSQRYMAYGMYPGQDLCFQVVQYSFHARFFSARPFSVQAGYSQGAHYLSNNIIHELSPYKVTVYLKQSTAMNKYMPCFADSCIIKC</sequence>
<dbReference type="Proteomes" id="UP001195483">
    <property type="component" value="Unassembled WGS sequence"/>
</dbReference>
<reference evidence="1" key="2">
    <citation type="journal article" date="2021" name="Genome Biol. Evol.">
        <title>Developing a high-quality reference genome for a parasitic bivalve with doubly uniparental inheritance (Bivalvia: Unionida).</title>
        <authorList>
            <person name="Smith C.H."/>
        </authorList>
    </citation>
    <scope>NUCLEOTIDE SEQUENCE</scope>
    <source>
        <strain evidence="1">CHS0354</strain>
        <tissue evidence="1">Mantle</tissue>
    </source>
</reference>
<proteinExistence type="predicted"/>
<comment type="caution">
    <text evidence="1">The sequence shown here is derived from an EMBL/GenBank/DDBJ whole genome shotgun (WGS) entry which is preliminary data.</text>
</comment>
<organism evidence="1 2">
    <name type="scientific">Potamilus streckersoni</name>
    <dbReference type="NCBI Taxonomy" id="2493646"/>
    <lineage>
        <taxon>Eukaryota</taxon>
        <taxon>Metazoa</taxon>
        <taxon>Spiralia</taxon>
        <taxon>Lophotrochozoa</taxon>
        <taxon>Mollusca</taxon>
        <taxon>Bivalvia</taxon>
        <taxon>Autobranchia</taxon>
        <taxon>Heteroconchia</taxon>
        <taxon>Palaeoheterodonta</taxon>
        <taxon>Unionida</taxon>
        <taxon>Unionoidea</taxon>
        <taxon>Unionidae</taxon>
        <taxon>Ambleminae</taxon>
        <taxon>Lampsilini</taxon>
        <taxon>Potamilus</taxon>
    </lineage>
</organism>